<evidence type="ECO:0000313" key="2">
    <source>
        <dbReference type="Proteomes" id="UP000658127"/>
    </source>
</evidence>
<sequence length="96" mass="10423">MAVAVELDFPGTTMEQYDQILAKMGFKPGGTGGPGLIFHLARKTDDGFHVTDVWESAGQFQEFAQNTIGPLSQEVGITTQPTVTIHEIHNYLTQGS</sequence>
<evidence type="ECO:0008006" key="3">
    <source>
        <dbReference type="Google" id="ProtNLM"/>
    </source>
</evidence>
<organism evidence="1 2">
    <name type="scientific">Nocardia rhizosphaerihabitans</name>
    <dbReference type="NCBI Taxonomy" id="1691570"/>
    <lineage>
        <taxon>Bacteria</taxon>
        <taxon>Bacillati</taxon>
        <taxon>Actinomycetota</taxon>
        <taxon>Actinomycetes</taxon>
        <taxon>Mycobacteriales</taxon>
        <taxon>Nocardiaceae</taxon>
        <taxon>Nocardia</taxon>
    </lineage>
</organism>
<comment type="caution">
    <text evidence="1">The sequence shown here is derived from an EMBL/GenBank/DDBJ whole genome shotgun (WGS) entry which is preliminary data.</text>
</comment>
<protein>
    <recommendedName>
        <fullName evidence="3">ABM domain-containing protein</fullName>
    </recommendedName>
</protein>
<name>A0ABQ2K4V4_9NOCA</name>
<dbReference type="Proteomes" id="UP000658127">
    <property type="component" value="Unassembled WGS sequence"/>
</dbReference>
<accession>A0ABQ2K4V4</accession>
<keyword evidence="2" id="KW-1185">Reference proteome</keyword>
<reference evidence="2" key="1">
    <citation type="journal article" date="2019" name="Int. J. Syst. Evol. Microbiol.">
        <title>The Global Catalogue of Microorganisms (GCM) 10K type strain sequencing project: providing services to taxonomists for standard genome sequencing and annotation.</title>
        <authorList>
            <consortium name="The Broad Institute Genomics Platform"/>
            <consortium name="The Broad Institute Genome Sequencing Center for Infectious Disease"/>
            <person name="Wu L."/>
            <person name="Ma J."/>
        </authorList>
    </citation>
    <scope>NUCLEOTIDE SEQUENCE [LARGE SCALE GENOMIC DNA]</scope>
    <source>
        <strain evidence="2">CGMCC 4.7329</strain>
    </source>
</reference>
<proteinExistence type="predicted"/>
<evidence type="ECO:0000313" key="1">
    <source>
        <dbReference type="EMBL" id="GGN69046.1"/>
    </source>
</evidence>
<dbReference type="EMBL" id="BMNE01000001">
    <property type="protein sequence ID" value="GGN69046.1"/>
    <property type="molecule type" value="Genomic_DNA"/>
</dbReference>
<gene>
    <name evidence="1" type="ORF">GCM10011610_06930</name>
</gene>